<accession>A0A4S9Y808</accession>
<feature type="compositionally biased region" description="Basic and acidic residues" evidence="1">
    <location>
        <begin position="188"/>
        <end position="206"/>
    </location>
</feature>
<feature type="region of interest" description="Disordered" evidence="1">
    <location>
        <begin position="154"/>
        <end position="238"/>
    </location>
</feature>
<name>A0A4S9Y808_AURPU</name>
<reference evidence="2 3" key="1">
    <citation type="submission" date="2018-10" db="EMBL/GenBank/DDBJ databases">
        <title>Fifty Aureobasidium pullulans genomes reveal a recombining polyextremotolerant generalist.</title>
        <authorList>
            <person name="Gostincar C."/>
            <person name="Turk M."/>
            <person name="Zajc J."/>
            <person name="Gunde-Cimerman N."/>
        </authorList>
    </citation>
    <scope>NUCLEOTIDE SEQUENCE [LARGE SCALE GENOMIC DNA]</scope>
    <source>
        <strain evidence="2 3">EXF-3403</strain>
    </source>
</reference>
<comment type="caution">
    <text evidence="2">The sequence shown here is derived from an EMBL/GenBank/DDBJ whole genome shotgun (WGS) entry which is preliminary data.</text>
</comment>
<gene>
    <name evidence="2" type="ORF">D6C84_01340</name>
</gene>
<organism evidence="2 3">
    <name type="scientific">Aureobasidium pullulans</name>
    <name type="common">Black yeast</name>
    <name type="synonym">Pullularia pullulans</name>
    <dbReference type="NCBI Taxonomy" id="5580"/>
    <lineage>
        <taxon>Eukaryota</taxon>
        <taxon>Fungi</taxon>
        <taxon>Dikarya</taxon>
        <taxon>Ascomycota</taxon>
        <taxon>Pezizomycotina</taxon>
        <taxon>Dothideomycetes</taxon>
        <taxon>Dothideomycetidae</taxon>
        <taxon>Dothideales</taxon>
        <taxon>Saccotheciaceae</taxon>
        <taxon>Aureobasidium</taxon>
    </lineage>
</organism>
<dbReference type="AlphaFoldDB" id="A0A4S9Y808"/>
<dbReference type="Proteomes" id="UP000310039">
    <property type="component" value="Unassembled WGS sequence"/>
</dbReference>
<proteinExistence type="predicted"/>
<protein>
    <submittedName>
        <fullName evidence="2">Uncharacterized protein</fullName>
    </submittedName>
</protein>
<evidence type="ECO:0000313" key="3">
    <source>
        <dbReference type="Proteomes" id="UP000310039"/>
    </source>
</evidence>
<evidence type="ECO:0000256" key="1">
    <source>
        <dbReference type="SAM" id="MobiDB-lite"/>
    </source>
</evidence>
<evidence type="ECO:0000313" key="2">
    <source>
        <dbReference type="EMBL" id="THZ87831.1"/>
    </source>
</evidence>
<sequence>MDAPNPATLKYFGPHLKGVTNTDWVEYHKAQDLFNDQNEDECAAICRARINTSPPMFWEAKYLTLLSAATDSWHRAERYRLHAESLWDRLWTHRYEHMIMPNVMNQMRRELTAVLEAQEGGGPDEEEELEEYWNEWNKDKLLDATVLNAVKDASASASASEVGSGSGLTTRGTETEATATTATTASHADIENEKNMEKTPRLEKPIRVPGKHGHVRAKSAPALARGSRQPSVSILPNM</sequence>
<feature type="compositionally biased region" description="Low complexity" evidence="1">
    <location>
        <begin position="154"/>
        <end position="185"/>
    </location>
</feature>
<feature type="compositionally biased region" description="Polar residues" evidence="1">
    <location>
        <begin position="228"/>
        <end position="238"/>
    </location>
</feature>
<dbReference type="EMBL" id="QZBT01000011">
    <property type="protein sequence ID" value="THZ87831.1"/>
    <property type="molecule type" value="Genomic_DNA"/>
</dbReference>